<comment type="caution">
    <text evidence="2">The sequence shown here is derived from an EMBL/GenBank/DDBJ whole genome shotgun (WGS) entry which is preliminary data.</text>
</comment>
<evidence type="ECO:0000313" key="3">
    <source>
        <dbReference type="Proteomes" id="UP000077202"/>
    </source>
</evidence>
<organism evidence="2 3">
    <name type="scientific">Marchantia polymorpha subsp. ruderalis</name>
    <dbReference type="NCBI Taxonomy" id="1480154"/>
    <lineage>
        <taxon>Eukaryota</taxon>
        <taxon>Viridiplantae</taxon>
        <taxon>Streptophyta</taxon>
        <taxon>Embryophyta</taxon>
        <taxon>Marchantiophyta</taxon>
        <taxon>Marchantiopsida</taxon>
        <taxon>Marchantiidae</taxon>
        <taxon>Marchantiales</taxon>
        <taxon>Marchantiaceae</taxon>
        <taxon>Marchantia</taxon>
    </lineage>
</organism>
<evidence type="ECO:0000313" key="2">
    <source>
        <dbReference type="EMBL" id="OAE19692.1"/>
    </source>
</evidence>
<keyword evidence="3" id="KW-1185">Reference proteome</keyword>
<sequence>MLIPSHLRGTILIEDLKSKFICSIKDELEDIPLDKLHLEDEDELFNYAHSWPLIKGHTTEIESERARDLLWKRDVEAIVSKIREERMEQLESLQKGLSQQLDSLRQGLIEVENDLTHSNPENEKMVTCSNFPDMKDSNRPSSSAKHSAEIGDEDQTDTLSTARITVKGE</sequence>
<dbReference type="EMBL" id="LVLJ01003795">
    <property type="protein sequence ID" value="OAE19692.1"/>
    <property type="molecule type" value="Genomic_DNA"/>
</dbReference>
<evidence type="ECO:0000256" key="1">
    <source>
        <dbReference type="SAM" id="MobiDB-lite"/>
    </source>
</evidence>
<name>A0A176VH46_MARPO</name>
<protein>
    <submittedName>
        <fullName evidence="2">Uncharacterized protein</fullName>
    </submittedName>
</protein>
<accession>A0A176VH46</accession>
<feature type="region of interest" description="Disordered" evidence="1">
    <location>
        <begin position="116"/>
        <end position="169"/>
    </location>
</feature>
<reference evidence="2" key="1">
    <citation type="submission" date="2016-03" db="EMBL/GenBank/DDBJ databases">
        <title>Mechanisms controlling the formation of the plant cell surface in tip-growing cells are functionally conserved among land plants.</title>
        <authorList>
            <person name="Honkanen S."/>
            <person name="Jones V.A."/>
            <person name="Morieri G."/>
            <person name="Champion C."/>
            <person name="Hetherington A.J."/>
            <person name="Kelly S."/>
            <person name="Saint-Marcoux D."/>
            <person name="Proust H."/>
            <person name="Prescott H."/>
            <person name="Dolan L."/>
        </authorList>
    </citation>
    <scope>NUCLEOTIDE SEQUENCE [LARGE SCALE GENOMIC DNA]</scope>
    <source>
        <tissue evidence="2">Whole gametophyte</tissue>
    </source>
</reference>
<gene>
    <name evidence="2" type="ORF">AXG93_1586s1000</name>
</gene>
<proteinExistence type="predicted"/>
<dbReference type="AlphaFoldDB" id="A0A176VH46"/>
<dbReference type="Proteomes" id="UP000077202">
    <property type="component" value="Unassembled WGS sequence"/>
</dbReference>